<evidence type="ECO:0000313" key="1">
    <source>
        <dbReference type="EMBL" id="VDB85934.1"/>
    </source>
</evidence>
<keyword evidence="2" id="KW-1185">Reference proteome</keyword>
<protein>
    <submittedName>
        <fullName evidence="1">Bgt-20708</fullName>
    </submittedName>
</protein>
<proteinExistence type="predicted"/>
<dbReference type="Proteomes" id="UP000324639">
    <property type="component" value="Chromosome Bgt_-05"/>
</dbReference>
<name>A0A9X9MH39_BLUGR</name>
<evidence type="ECO:0000313" key="2">
    <source>
        <dbReference type="Proteomes" id="UP000324639"/>
    </source>
</evidence>
<gene>
    <name evidence="1" type="ORF">BGT96224V316_LOCUS3603</name>
</gene>
<accession>A0A9X9MH39</accession>
<dbReference type="AlphaFoldDB" id="A0A9X9MH39"/>
<reference evidence="1 2" key="1">
    <citation type="submission" date="2018-08" db="EMBL/GenBank/DDBJ databases">
        <authorList>
            <person name="Muller C M."/>
        </authorList>
    </citation>
    <scope>NUCLEOTIDE SEQUENCE [LARGE SCALE GENOMIC DNA]</scope>
</reference>
<organism evidence="1 2">
    <name type="scientific">Blumeria graminis f. sp. tritici</name>
    <dbReference type="NCBI Taxonomy" id="62690"/>
    <lineage>
        <taxon>Eukaryota</taxon>
        <taxon>Fungi</taxon>
        <taxon>Dikarya</taxon>
        <taxon>Ascomycota</taxon>
        <taxon>Pezizomycotina</taxon>
        <taxon>Leotiomycetes</taxon>
        <taxon>Erysiphales</taxon>
        <taxon>Erysiphaceae</taxon>
        <taxon>Blumeria</taxon>
    </lineage>
</organism>
<dbReference type="EMBL" id="LR026988">
    <property type="protein sequence ID" value="VDB85934.1"/>
    <property type="molecule type" value="Genomic_DNA"/>
</dbReference>
<sequence>MCHSFIDVYTLNDSRKICIYLCAKGINQISGLLEQVFRQEEKRKREKRRLIYHSQLNFRYFK</sequence>